<keyword evidence="3" id="KW-1185">Reference proteome</keyword>
<gene>
    <name evidence="2" type="ORF">GCM10010411_90730</name>
</gene>
<feature type="signal peptide" evidence="1">
    <location>
        <begin position="1"/>
        <end position="30"/>
    </location>
</feature>
<accession>A0ABP6DB49</accession>
<dbReference type="Proteomes" id="UP001501509">
    <property type="component" value="Unassembled WGS sequence"/>
</dbReference>
<organism evidence="2 3">
    <name type="scientific">Actinomadura fulvescens</name>
    <dbReference type="NCBI Taxonomy" id="46160"/>
    <lineage>
        <taxon>Bacteria</taxon>
        <taxon>Bacillati</taxon>
        <taxon>Actinomycetota</taxon>
        <taxon>Actinomycetes</taxon>
        <taxon>Streptosporangiales</taxon>
        <taxon>Thermomonosporaceae</taxon>
        <taxon>Actinomadura</taxon>
    </lineage>
</organism>
<dbReference type="EMBL" id="BAAATD010000022">
    <property type="protein sequence ID" value="GAA2637209.1"/>
    <property type="molecule type" value="Genomic_DNA"/>
</dbReference>
<dbReference type="PROSITE" id="PS51318">
    <property type="entry name" value="TAT"/>
    <property type="match status" value="1"/>
</dbReference>
<reference evidence="3" key="1">
    <citation type="journal article" date="2019" name="Int. J. Syst. Evol. Microbiol.">
        <title>The Global Catalogue of Microorganisms (GCM) 10K type strain sequencing project: providing services to taxonomists for standard genome sequencing and annotation.</title>
        <authorList>
            <consortium name="The Broad Institute Genomics Platform"/>
            <consortium name="The Broad Institute Genome Sequencing Center for Infectious Disease"/>
            <person name="Wu L."/>
            <person name="Ma J."/>
        </authorList>
    </citation>
    <scope>NUCLEOTIDE SEQUENCE [LARGE SCALE GENOMIC DNA]</scope>
    <source>
        <strain evidence="3">JCM 6833</strain>
    </source>
</reference>
<evidence type="ECO:0000256" key="1">
    <source>
        <dbReference type="SAM" id="SignalP"/>
    </source>
</evidence>
<dbReference type="InterPro" id="IPR006311">
    <property type="entry name" value="TAT_signal"/>
</dbReference>
<dbReference type="RefSeq" id="WP_344548991.1">
    <property type="nucleotide sequence ID" value="NZ_BAAATD010000022.1"/>
</dbReference>
<protein>
    <submittedName>
        <fullName evidence="2">Uncharacterized protein</fullName>
    </submittedName>
</protein>
<feature type="chain" id="PRO_5046774971" evidence="1">
    <location>
        <begin position="31"/>
        <end position="75"/>
    </location>
</feature>
<comment type="caution">
    <text evidence="2">The sequence shown here is derived from an EMBL/GenBank/DDBJ whole genome shotgun (WGS) entry which is preliminary data.</text>
</comment>
<sequence>MRTPRPLIRTATATAAAALALAALAGPAHAAPTAAAAPADFDLCKTVEDVPVVGNALCSLVPSQASAGAPSPEDG</sequence>
<evidence type="ECO:0000313" key="2">
    <source>
        <dbReference type="EMBL" id="GAA2637209.1"/>
    </source>
</evidence>
<keyword evidence="1" id="KW-0732">Signal</keyword>
<proteinExistence type="predicted"/>
<name>A0ABP6DB49_9ACTN</name>
<evidence type="ECO:0000313" key="3">
    <source>
        <dbReference type="Proteomes" id="UP001501509"/>
    </source>
</evidence>